<accession>A0AAN0WD01</accession>
<dbReference type="EMBL" id="CP010525">
    <property type="protein sequence ID" value="AJO23966.1"/>
    <property type="molecule type" value="Genomic_DNA"/>
</dbReference>
<gene>
    <name evidence="1" type="ORF">SB48_HM08orf05071</name>
</gene>
<evidence type="ECO:0000313" key="2">
    <source>
        <dbReference type="Proteomes" id="UP000032024"/>
    </source>
</evidence>
<protein>
    <submittedName>
        <fullName evidence="1">Uncharacterized protein</fullName>
    </submittedName>
</protein>
<organism evidence="1 2">
    <name type="scientific">Heyndrickxia coagulans</name>
    <name type="common">Weizmannia coagulans</name>
    <dbReference type="NCBI Taxonomy" id="1398"/>
    <lineage>
        <taxon>Bacteria</taxon>
        <taxon>Bacillati</taxon>
        <taxon>Bacillota</taxon>
        <taxon>Bacilli</taxon>
        <taxon>Bacillales</taxon>
        <taxon>Bacillaceae</taxon>
        <taxon>Heyndrickxia</taxon>
    </lineage>
</organism>
<sequence length="37" mass="4170">MRKTAEKFNEVNGMELSEIRAELENTAKKLAGFRGSL</sequence>
<keyword evidence="2" id="KW-1185">Reference proteome</keyword>
<evidence type="ECO:0000313" key="1">
    <source>
        <dbReference type="EMBL" id="AJO23966.1"/>
    </source>
</evidence>
<reference evidence="2" key="1">
    <citation type="submission" date="2015-01" db="EMBL/GenBank/DDBJ databases">
        <title>Comparative genome analysis of Bacillus coagulans HM-08, Clostridium butyricum HM-68, Bacillus subtilis HM-66 and Bacillus paralicheniformis BL-09.</title>
        <authorList>
            <person name="Zhang H."/>
        </authorList>
    </citation>
    <scope>NUCLEOTIDE SEQUENCE [LARGE SCALE GENOMIC DNA]</scope>
    <source>
        <strain evidence="2">HM-08</strain>
    </source>
</reference>
<dbReference type="AlphaFoldDB" id="A0AAN0WD01"/>
<name>A0AAN0WD01_HEYCO</name>
<dbReference type="Proteomes" id="UP000032024">
    <property type="component" value="Chromosome"/>
</dbReference>
<proteinExistence type="predicted"/>